<evidence type="ECO:0000256" key="3">
    <source>
        <dbReference type="ARBA" id="ARBA00022448"/>
    </source>
</evidence>
<evidence type="ECO:0000313" key="12">
    <source>
        <dbReference type="Proteomes" id="UP001190700"/>
    </source>
</evidence>
<sequence>MSKDPSVMQFEESQASQRPWTVYVLTMFACIGGALFGYDTGVISGAMVQIKSKSVGFDLNDQQQEMIVSATTAGAIVGAIISGPGNVRLGRRPMIIFSSLVFTVGSVSMAVAGDYDTLIMGRAVVGLAVGIASHTVPMYIAEAAPASMRGTLVTLNNIFIVLGQVIASLVDCAIGVARVHEGWRYMLGLGTLPAVVMFFGFWLVLPESPRWLAQKGRDEEAEKVLTWLRGKEDPESVSAEMDAINSNVENEKAYPDTSVMDMFRDSGIRRALILGCMLQLLQQFAGINTLMYYSATILAMAGIGSQDSDGDDDPYNNEAVCLSAATAAAQMTGVFVGMAFVDKAGRRSLTLKSLAGVIVALVLLGFAFYGVETSAKQNLAISSMVLYLLVFGVGMSAMPWAVNAEIYPLRCRAKAISIATSVNWVTNYVVAATFLDVSKALSTAQETSEKSKHPDGAFWLYAGISMIGWLWLYWKMPETKGKSLEEIERMFRGSDGSQDESDSADALLTSVD</sequence>
<feature type="transmembrane region" description="Helical" evidence="9">
    <location>
        <begin position="152"/>
        <end position="177"/>
    </location>
</feature>
<reference evidence="11 12" key="1">
    <citation type="journal article" date="2015" name="Genome Biol. Evol.">
        <title>Comparative Genomics of a Bacterivorous Green Alga Reveals Evolutionary Causalities and Consequences of Phago-Mixotrophic Mode of Nutrition.</title>
        <authorList>
            <person name="Burns J.A."/>
            <person name="Paasch A."/>
            <person name="Narechania A."/>
            <person name="Kim E."/>
        </authorList>
    </citation>
    <scope>NUCLEOTIDE SEQUENCE [LARGE SCALE GENOMIC DNA]</scope>
    <source>
        <strain evidence="11 12">PLY_AMNH</strain>
    </source>
</reference>
<gene>
    <name evidence="11" type="ORF">CYMTET_19412</name>
</gene>
<dbReference type="SUPFAM" id="SSF103473">
    <property type="entry name" value="MFS general substrate transporter"/>
    <property type="match status" value="1"/>
</dbReference>
<keyword evidence="4 9" id="KW-0812">Transmembrane</keyword>
<name>A0AAE0L5B5_9CHLO</name>
<organism evidence="11 12">
    <name type="scientific">Cymbomonas tetramitiformis</name>
    <dbReference type="NCBI Taxonomy" id="36881"/>
    <lineage>
        <taxon>Eukaryota</taxon>
        <taxon>Viridiplantae</taxon>
        <taxon>Chlorophyta</taxon>
        <taxon>Pyramimonadophyceae</taxon>
        <taxon>Pyramimonadales</taxon>
        <taxon>Pyramimonadaceae</taxon>
        <taxon>Cymbomonas</taxon>
    </lineage>
</organism>
<keyword evidence="6 9" id="KW-0472">Membrane</keyword>
<feature type="transmembrane region" description="Helical" evidence="9">
    <location>
        <begin position="457"/>
        <end position="474"/>
    </location>
</feature>
<feature type="domain" description="Major facilitator superfamily (MFS) profile" evidence="10">
    <location>
        <begin position="25"/>
        <end position="480"/>
    </location>
</feature>
<evidence type="ECO:0000256" key="1">
    <source>
        <dbReference type="ARBA" id="ARBA00004141"/>
    </source>
</evidence>
<dbReference type="PROSITE" id="PS00216">
    <property type="entry name" value="SUGAR_TRANSPORT_1"/>
    <property type="match status" value="1"/>
</dbReference>
<comment type="similarity">
    <text evidence="2 7">Belongs to the major facilitator superfamily. Sugar transporter (TC 2.A.1.1) family.</text>
</comment>
<proteinExistence type="inferred from homology"/>
<evidence type="ECO:0000256" key="7">
    <source>
        <dbReference type="RuleBase" id="RU003346"/>
    </source>
</evidence>
<dbReference type="Proteomes" id="UP001190700">
    <property type="component" value="Unassembled WGS sequence"/>
</dbReference>
<comment type="subcellular location">
    <subcellularLocation>
        <location evidence="1">Membrane</location>
        <topology evidence="1">Multi-pass membrane protein</topology>
    </subcellularLocation>
</comment>
<dbReference type="InterPro" id="IPR003663">
    <property type="entry name" value="Sugar/inositol_transpt"/>
</dbReference>
<keyword evidence="12" id="KW-1185">Reference proteome</keyword>
<feature type="transmembrane region" description="Helical" evidence="9">
    <location>
        <begin position="383"/>
        <end position="403"/>
    </location>
</feature>
<dbReference type="InterPro" id="IPR036259">
    <property type="entry name" value="MFS_trans_sf"/>
</dbReference>
<feature type="transmembrane region" description="Helical" evidence="9">
    <location>
        <begin position="271"/>
        <end position="295"/>
    </location>
</feature>
<dbReference type="InterPro" id="IPR020846">
    <property type="entry name" value="MFS_dom"/>
</dbReference>
<dbReference type="PROSITE" id="PS00217">
    <property type="entry name" value="SUGAR_TRANSPORT_2"/>
    <property type="match status" value="1"/>
</dbReference>
<dbReference type="Gene3D" id="1.20.1250.20">
    <property type="entry name" value="MFS general substrate transporter like domains"/>
    <property type="match status" value="1"/>
</dbReference>
<evidence type="ECO:0000313" key="11">
    <source>
        <dbReference type="EMBL" id="KAK3272285.1"/>
    </source>
</evidence>
<dbReference type="FunFam" id="1.20.1250.20:FF:000073">
    <property type="entry name" value="MFS myo-inositol transporter, putative"/>
    <property type="match status" value="1"/>
</dbReference>
<dbReference type="PANTHER" id="PTHR48020:SF12">
    <property type="entry name" value="PROTON MYO-INOSITOL COTRANSPORTER"/>
    <property type="match status" value="1"/>
</dbReference>
<comment type="caution">
    <text evidence="11">The sequence shown here is derived from an EMBL/GenBank/DDBJ whole genome shotgun (WGS) entry which is preliminary data.</text>
</comment>
<dbReference type="EMBL" id="LGRX02009057">
    <property type="protein sequence ID" value="KAK3272285.1"/>
    <property type="molecule type" value="Genomic_DNA"/>
</dbReference>
<evidence type="ECO:0000256" key="5">
    <source>
        <dbReference type="ARBA" id="ARBA00022989"/>
    </source>
</evidence>
<evidence type="ECO:0000256" key="8">
    <source>
        <dbReference type="SAM" id="MobiDB-lite"/>
    </source>
</evidence>
<feature type="region of interest" description="Disordered" evidence="8">
    <location>
        <begin position="492"/>
        <end position="512"/>
    </location>
</feature>
<dbReference type="InterPro" id="IPR050814">
    <property type="entry name" value="Myo-inositol_Transporter"/>
</dbReference>
<keyword evidence="3 7" id="KW-0813">Transport</keyword>
<dbReference type="PANTHER" id="PTHR48020">
    <property type="entry name" value="PROTON MYO-INOSITOL COTRANSPORTER"/>
    <property type="match status" value="1"/>
</dbReference>
<dbReference type="GO" id="GO:0016324">
    <property type="term" value="C:apical plasma membrane"/>
    <property type="evidence" value="ECO:0007669"/>
    <property type="project" value="TreeGrafter"/>
</dbReference>
<evidence type="ECO:0000259" key="10">
    <source>
        <dbReference type="PROSITE" id="PS50850"/>
    </source>
</evidence>
<dbReference type="GO" id="GO:0005366">
    <property type="term" value="F:myo-inositol:proton symporter activity"/>
    <property type="evidence" value="ECO:0007669"/>
    <property type="project" value="TreeGrafter"/>
</dbReference>
<keyword evidence="5 9" id="KW-1133">Transmembrane helix</keyword>
<feature type="transmembrane region" description="Helical" evidence="9">
    <location>
        <begin position="315"/>
        <end position="341"/>
    </location>
</feature>
<feature type="transmembrane region" description="Helical" evidence="9">
    <location>
        <begin position="95"/>
        <end position="113"/>
    </location>
</feature>
<dbReference type="PROSITE" id="PS51257">
    <property type="entry name" value="PROKAR_LIPOPROTEIN"/>
    <property type="match status" value="1"/>
</dbReference>
<evidence type="ECO:0000256" key="6">
    <source>
        <dbReference type="ARBA" id="ARBA00023136"/>
    </source>
</evidence>
<feature type="transmembrane region" description="Helical" evidence="9">
    <location>
        <begin position="20"/>
        <end position="38"/>
    </location>
</feature>
<evidence type="ECO:0000256" key="4">
    <source>
        <dbReference type="ARBA" id="ARBA00022692"/>
    </source>
</evidence>
<dbReference type="PROSITE" id="PS50850">
    <property type="entry name" value="MFS"/>
    <property type="match status" value="1"/>
</dbReference>
<feature type="transmembrane region" description="Helical" evidence="9">
    <location>
        <begin position="66"/>
        <end position="83"/>
    </location>
</feature>
<protein>
    <recommendedName>
        <fullName evidence="10">Major facilitator superfamily (MFS) profile domain-containing protein</fullName>
    </recommendedName>
</protein>
<feature type="transmembrane region" description="Helical" evidence="9">
    <location>
        <begin position="353"/>
        <end position="371"/>
    </location>
</feature>
<accession>A0AAE0L5B5</accession>
<feature type="transmembrane region" description="Helical" evidence="9">
    <location>
        <begin position="119"/>
        <end position="140"/>
    </location>
</feature>
<evidence type="ECO:0000256" key="9">
    <source>
        <dbReference type="SAM" id="Phobius"/>
    </source>
</evidence>
<dbReference type="Pfam" id="PF00083">
    <property type="entry name" value="Sugar_tr"/>
    <property type="match status" value="1"/>
</dbReference>
<evidence type="ECO:0000256" key="2">
    <source>
        <dbReference type="ARBA" id="ARBA00010992"/>
    </source>
</evidence>
<dbReference type="AlphaFoldDB" id="A0AAE0L5B5"/>
<dbReference type="NCBIfam" id="TIGR00879">
    <property type="entry name" value="SP"/>
    <property type="match status" value="1"/>
</dbReference>
<dbReference type="InterPro" id="IPR005829">
    <property type="entry name" value="Sugar_transporter_CS"/>
</dbReference>
<dbReference type="InterPro" id="IPR005828">
    <property type="entry name" value="MFS_sugar_transport-like"/>
</dbReference>
<feature type="transmembrane region" description="Helical" evidence="9">
    <location>
        <begin position="415"/>
        <end position="437"/>
    </location>
</feature>
<feature type="transmembrane region" description="Helical" evidence="9">
    <location>
        <begin position="183"/>
        <end position="205"/>
    </location>
</feature>
<dbReference type="PRINTS" id="PR00171">
    <property type="entry name" value="SUGRTRNSPORT"/>
</dbReference>